<dbReference type="Proteomes" id="UP000017831">
    <property type="component" value="Unassembled WGS sequence"/>
</dbReference>
<name>U6RKZ3_9BACT</name>
<dbReference type="EMBL" id="AQHY01000010">
    <property type="protein sequence ID" value="EOA56722.1"/>
    <property type="molecule type" value="Genomic_DNA"/>
</dbReference>
<protein>
    <submittedName>
        <fullName evidence="1">Uncharacterized protein</fullName>
    </submittedName>
</protein>
<comment type="caution">
    <text evidence="1">The sequence shown here is derived from an EMBL/GenBank/DDBJ whole genome shotgun (WGS) entry which is preliminary data.</text>
</comment>
<reference evidence="1 2" key="1">
    <citation type="submission" date="2013-04" db="EMBL/GenBank/DDBJ databases">
        <title>The Genome Sequence of Bacteroides massiliensis DSM 17679.</title>
        <authorList>
            <consortium name="The Broad Institute Genomics Platform"/>
            <person name="Earl A."/>
            <person name="Ward D."/>
            <person name="Feldgarden M."/>
            <person name="Gevers D."/>
            <person name="Martens E."/>
            <person name="Fenner L."/>
            <person name="Roux V."/>
            <person name="Mallet M.N."/>
            <person name="Raoult D."/>
            <person name="Walker B."/>
            <person name="Young S."/>
            <person name="Zeng Q."/>
            <person name="Gargeya S."/>
            <person name="Fitzgerald M."/>
            <person name="Haas B."/>
            <person name="Abouelleil A."/>
            <person name="Allen A.W."/>
            <person name="Alvarado L."/>
            <person name="Arachchi H.M."/>
            <person name="Berlin A.M."/>
            <person name="Chapman S.B."/>
            <person name="Gainer-Dewar J."/>
            <person name="Goldberg J."/>
            <person name="Griggs A."/>
            <person name="Gujja S."/>
            <person name="Hansen M."/>
            <person name="Howarth C."/>
            <person name="Imamovic A."/>
            <person name="Ireland A."/>
            <person name="Larimer J."/>
            <person name="McCowan C."/>
            <person name="Murphy C."/>
            <person name="Pearson M."/>
            <person name="Poon T.W."/>
            <person name="Priest M."/>
            <person name="Roberts A."/>
            <person name="Saif S."/>
            <person name="Shea T."/>
            <person name="Sisk P."/>
            <person name="Sykes S."/>
            <person name="Wortman J."/>
            <person name="Nusbaum C."/>
            <person name="Birren B."/>
        </authorList>
    </citation>
    <scope>NUCLEOTIDE SEQUENCE [LARGE SCALE GENOMIC DNA]</scope>
    <source>
        <strain evidence="2">B84634 / Timone 84634 / DSM 17679 / JCM 13223</strain>
    </source>
</reference>
<organism evidence="1 2">
    <name type="scientific">Phocaeicola massiliensis B84634 = Timone 84634 = DSM 17679 = JCM 13223</name>
    <dbReference type="NCBI Taxonomy" id="1121098"/>
    <lineage>
        <taxon>Bacteria</taxon>
        <taxon>Pseudomonadati</taxon>
        <taxon>Bacteroidota</taxon>
        <taxon>Bacteroidia</taxon>
        <taxon>Bacteroidales</taxon>
        <taxon>Bacteroidaceae</taxon>
        <taxon>Phocaeicola</taxon>
    </lineage>
</organism>
<accession>U6RKZ3</accession>
<sequence length="53" mass="5889">MPVTHGVTGSSPVRTAINIENQCFTEQTPDFTPKNVKSGVFLYYLIYHLCGRG</sequence>
<gene>
    <name evidence="1" type="ORF">HMPREF1534_00910</name>
</gene>
<keyword evidence="2" id="KW-1185">Reference proteome</keyword>
<evidence type="ECO:0000313" key="1">
    <source>
        <dbReference type="EMBL" id="EOA56722.1"/>
    </source>
</evidence>
<dbReference type="AlphaFoldDB" id="U6RKZ3"/>
<evidence type="ECO:0000313" key="2">
    <source>
        <dbReference type="Proteomes" id="UP000017831"/>
    </source>
</evidence>
<dbReference type="HOGENOM" id="CLU_3058572_0_0_10"/>
<proteinExistence type="predicted"/>